<evidence type="ECO:0000256" key="1">
    <source>
        <dbReference type="SAM" id="MobiDB-lite"/>
    </source>
</evidence>
<accession>A0A5B7DGB4</accession>
<gene>
    <name evidence="2" type="ORF">E2C01_013320</name>
</gene>
<comment type="caution">
    <text evidence="2">The sequence shown here is derived from an EMBL/GenBank/DDBJ whole genome shotgun (WGS) entry which is preliminary data.</text>
</comment>
<proteinExistence type="predicted"/>
<feature type="region of interest" description="Disordered" evidence="1">
    <location>
        <begin position="142"/>
        <end position="186"/>
    </location>
</feature>
<evidence type="ECO:0000313" key="2">
    <source>
        <dbReference type="EMBL" id="MPC20378.1"/>
    </source>
</evidence>
<keyword evidence="3" id="KW-1185">Reference proteome</keyword>
<protein>
    <submittedName>
        <fullName evidence="2">Uncharacterized protein</fullName>
    </submittedName>
</protein>
<organism evidence="2 3">
    <name type="scientific">Portunus trituberculatus</name>
    <name type="common">Swimming crab</name>
    <name type="synonym">Neptunus trituberculatus</name>
    <dbReference type="NCBI Taxonomy" id="210409"/>
    <lineage>
        <taxon>Eukaryota</taxon>
        <taxon>Metazoa</taxon>
        <taxon>Ecdysozoa</taxon>
        <taxon>Arthropoda</taxon>
        <taxon>Crustacea</taxon>
        <taxon>Multicrustacea</taxon>
        <taxon>Malacostraca</taxon>
        <taxon>Eumalacostraca</taxon>
        <taxon>Eucarida</taxon>
        <taxon>Decapoda</taxon>
        <taxon>Pleocyemata</taxon>
        <taxon>Brachyura</taxon>
        <taxon>Eubrachyura</taxon>
        <taxon>Portunoidea</taxon>
        <taxon>Portunidae</taxon>
        <taxon>Portuninae</taxon>
        <taxon>Portunus</taxon>
    </lineage>
</organism>
<evidence type="ECO:0000313" key="3">
    <source>
        <dbReference type="Proteomes" id="UP000324222"/>
    </source>
</evidence>
<sequence>MVRSEVAHYLGLLHVRTKNRGPNLAIGVVWCLSQRRDPTSVTTPGVLDCVRSTPREGHIGVSRVITVITSLVAQHYPGEKLCESPLGSVFSKSLPCALLLINLAVPSECRLIAQSSLHVYRRVCSSQQARITIAGSRTHRIDVLDRKRPDRTPPSSWTAQGHMSPIRHSQDASPDDALPHISVSVA</sequence>
<reference evidence="2 3" key="1">
    <citation type="submission" date="2019-05" db="EMBL/GenBank/DDBJ databases">
        <title>Another draft genome of Portunus trituberculatus and its Hox gene families provides insights of decapod evolution.</title>
        <authorList>
            <person name="Jeong J.-H."/>
            <person name="Song I."/>
            <person name="Kim S."/>
            <person name="Choi T."/>
            <person name="Kim D."/>
            <person name="Ryu S."/>
            <person name="Kim W."/>
        </authorList>
    </citation>
    <scope>NUCLEOTIDE SEQUENCE [LARGE SCALE GENOMIC DNA]</scope>
    <source>
        <tissue evidence="2">Muscle</tissue>
    </source>
</reference>
<dbReference type="AlphaFoldDB" id="A0A5B7DGB4"/>
<dbReference type="Proteomes" id="UP000324222">
    <property type="component" value="Unassembled WGS sequence"/>
</dbReference>
<dbReference type="EMBL" id="VSRR010000865">
    <property type="protein sequence ID" value="MPC20378.1"/>
    <property type="molecule type" value="Genomic_DNA"/>
</dbReference>
<name>A0A5B7DGB4_PORTR</name>
<feature type="compositionally biased region" description="Basic and acidic residues" evidence="1">
    <location>
        <begin position="142"/>
        <end position="151"/>
    </location>
</feature>